<name>A0A6A6FSM0_9PEZI</name>
<accession>A0A6A6FSM0</accession>
<dbReference type="Proteomes" id="UP000799539">
    <property type="component" value="Unassembled WGS sequence"/>
</dbReference>
<organism evidence="3 4">
    <name type="scientific">Cercospora zeae-maydis SCOH1-5</name>
    <dbReference type="NCBI Taxonomy" id="717836"/>
    <lineage>
        <taxon>Eukaryota</taxon>
        <taxon>Fungi</taxon>
        <taxon>Dikarya</taxon>
        <taxon>Ascomycota</taxon>
        <taxon>Pezizomycotina</taxon>
        <taxon>Dothideomycetes</taxon>
        <taxon>Dothideomycetidae</taxon>
        <taxon>Mycosphaerellales</taxon>
        <taxon>Mycosphaerellaceae</taxon>
        <taxon>Cercospora</taxon>
    </lineage>
</organism>
<evidence type="ECO:0000256" key="2">
    <source>
        <dbReference type="SAM" id="SignalP"/>
    </source>
</evidence>
<feature type="compositionally biased region" description="Basic and acidic residues" evidence="1">
    <location>
        <begin position="543"/>
        <end position="556"/>
    </location>
</feature>
<keyword evidence="4" id="KW-1185">Reference proteome</keyword>
<evidence type="ECO:0000313" key="3">
    <source>
        <dbReference type="EMBL" id="KAF2216158.1"/>
    </source>
</evidence>
<protein>
    <submittedName>
        <fullName evidence="3">Uncharacterized protein</fullName>
    </submittedName>
</protein>
<keyword evidence="2" id="KW-0732">Signal</keyword>
<feature type="region of interest" description="Disordered" evidence="1">
    <location>
        <begin position="543"/>
        <end position="563"/>
    </location>
</feature>
<dbReference type="OrthoDB" id="3646553at2759"/>
<gene>
    <name evidence="3" type="ORF">CERZMDRAFT_93457</name>
</gene>
<reference evidence="3" key="1">
    <citation type="journal article" date="2020" name="Stud. Mycol.">
        <title>101 Dothideomycetes genomes: a test case for predicting lifestyles and emergence of pathogens.</title>
        <authorList>
            <person name="Haridas S."/>
            <person name="Albert R."/>
            <person name="Binder M."/>
            <person name="Bloem J."/>
            <person name="Labutti K."/>
            <person name="Salamov A."/>
            <person name="Andreopoulos B."/>
            <person name="Baker S."/>
            <person name="Barry K."/>
            <person name="Bills G."/>
            <person name="Bluhm B."/>
            <person name="Cannon C."/>
            <person name="Castanera R."/>
            <person name="Culley D."/>
            <person name="Daum C."/>
            <person name="Ezra D."/>
            <person name="Gonzalez J."/>
            <person name="Henrissat B."/>
            <person name="Kuo A."/>
            <person name="Liang C."/>
            <person name="Lipzen A."/>
            <person name="Lutzoni F."/>
            <person name="Magnuson J."/>
            <person name="Mondo S."/>
            <person name="Nolan M."/>
            <person name="Ohm R."/>
            <person name="Pangilinan J."/>
            <person name="Park H.-J."/>
            <person name="Ramirez L."/>
            <person name="Alfaro M."/>
            <person name="Sun H."/>
            <person name="Tritt A."/>
            <person name="Yoshinaga Y."/>
            <person name="Zwiers L.-H."/>
            <person name="Turgeon B."/>
            <person name="Goodwin S."/>
            <person name="Spatafora J."/>
            <person name="Crous P."/>
            <person name="Grigoriev I."/>
        </authorList>
    </citation>
    <scope>NUCLEOTIDE SEQUENCE</scope>
    <source>
        <strain evidence="3">SCOH1-5</strain>
    </source>
</reference>
<evidence type="ECO:0000313" key="4">
    <source>
        <dbReference type="Proteomes" id="UP000799539"/>
    </source>
</evidence>
<feature type="chain" id="PRO_5025438002" evidence="2">
    <location>
        <begin position="22"/>
        <end position="703"/>
    </location>
</feature>
<feature type="signal peptide" evidence="2">
    <location>
        <begin position="1"/>
        <end position="21"/>
    </location>
</feature>
<dbReference type="EMBL" id="ML992664">
    <property type="protein sequence ID" value="KAF2216158.1"/>
    <property type="molecule type" value="Genomic_DNA"/>
</dbReference>
<sequence>MQLGLLLNGVVFGLLASSVAGASSTLPDVDGVESASLNITATAPAVLESSVRAVSVTNTTLITKVLQAVKLPEELQTPHVKARPSSCVVTRASTFCYADAPGFTFVPTKAIFTDIYVADHTFVTSRYTTQAVATMAIASSIKPGSPSRNNERLDVFVSTGTRDRILELMQNACFEAGHHRKRQHPLDGTLACDISRDLETGLYNRLGGEIMKQLGDVLLPPSWAAYFLSVLIPQHVINRAYQLSTAMTIMTAGYHLHQAIDWNFSVPLNTFWNMINVLRAADKPTATSATKTSSNGCTRCTNSAACQVNPNDDQGSNGEIAQAVWPFPRTSGLITTSVSFLCQQGVQHLDDGKSELYCNCGKTRYQTHPYTYTSIYKGTKTGLTENCPYTTTPPPRHMLYVPPSNPPVSAPLIVTAPITNTFRCSFQTTSTADFHTSWCACPNGQNYMLTKNVYGISTKGSTSWTTSTCGYTAPPSLNSPIVTSPPPPPTPTGPISKGYCSSGDAVHWERAAASSVVTKFCSQMSASYKTYAGSKDINTLEGNHKSWDGRKTDRSYPVKTSLPEGFPNLKNPKAMKIRITHDEKACNATQKGTGCHFDFHAAVKRCEYWLGAALGSCKNYGVVANAGSLFGQTIYPEGKDWVPRVGIKGDGVHWQVLEGKSCREPPADGSIPLGDFKGLRCWYLDWMESDAKVWTDDKKPPKE</sequence>
<evidence type="ECO:0000256" key="1">
    <source>
        <dbReference type="SAM" id="MobiDB-lite"/>
    </source>
</evidence>
<dbReference type="AlphaFoldDB" id="A0A6A6FSM0"/>
<proteinExistence type="predicted"/>